<accession>A0A7U3ZK86</accession>
<dbReference type="RefSeq" id="WP_013928066.1">
    <property type="nucleotide sequence ID" value="NC_015703.1"/>
</dbReference>
<reference evidence="1 2" key="2">
    <citation type="journal article" date="2012" name="Stand. Genomic Sci.">
        <title>Complete genome sequence of the aquatic bacterium Runella slithyformis type strain (LSU 4(T)).</title>
        <authorList>
            <person name="Copeland A."/>
            <person name="Zhang X."/>
            <person name="Misra M."/>
            <person name="Lapidus A."/>
            <person name="Nolan M."/>
            <person name="Lucas S."/>
            <person name="Deshpande S."/>
            <person name="Cheng J.F."/>
            <person name="Tapia R."/>
            <person name="Goodwin L.A."/>
            <person name="Pitluck S."/>
            <person name="Liolios K."/>
            <person name="Pagani I."/>
            <person name="Ivanova N."/>
            <person name="Mikhailova N."/>
            <person name="Pati A."/>
            <person name="Chen A."/>
            <person name="Palaniappan K."/>
            <person name="Land M."/>
            <person name="Hauser L."/>
            <person name="Pan C."/>
            <person name="Jeffries C.D."/>
            <person name="Detter J.C."/>
            <person name="Brambilla E.M."/>
            <person name="Rohde M."/>
            <person name="Djao O.D."/>
            <person name="Goker M."/>
            <person name="Sikorski J."/>
            <person name="Tindall B.J."/>
            <person name="Woyke T."/>
            <person name="Bristow J."/>
            <person name="Eisen J.A."/>
            <person name="Markowitz V."/>
            <person name="Hugenholtz P."/>
            <person name="Kyrpides N.C."/>
            <person name="Klenk H.P."/>
            <person name="Mavromatis K."/>
        </authorList>
    </citation>
    <scope>NUCLEOTIDE SEQUENCE [LARGE SCALE GENOMIC DNA]</scope>
    <source>
        <strain evidence="2">ATCC 29530 / DSM 19594 / LMG 11500 / NCIMB 11436 / LSU 4</strain>
    </source>
</reference>
<evidence type="ECO:0000313" key="2">
    <source>
        <dbReference type="Proteomes" id="UP000000493"/>
    </source>
</evidence>
<evidence type="ECO:0000313" key="1">
    <source>
        <dbReference type="EMBL" id="AEI48755.1"/>
    </source>
</evidence>
<dbReference type="KEGG" id="rsi:Runsl_2345"/>
<name>A0A7U3ZK86_RUNSL</name>
<gene>
    <name evidence="1" type="ordered locus">Runsl_2345</name>
</gene>
<evidence type="ECO:0008006" key="3">
    <source>
        <dbReference type="Google" id="ProtNLM"/>
    </source>
</evidence>
<reference evidence="2" key="1">
    <citation type="submission" date="2011-06" db="EMBL/GenBank/DDBJ databases">
        <title>The complete genome of chromosome of Runella slithyformis DSM 19594.</title>
        <authorList>
            <consortium name="US DOE Joint Genome Institute (JGI-PGF)"/>
            <person name="Lucas S."/>
            <person name="Han J."/>
            <person name="Lapidus A."/>
            <person name="Bruce D."/>
            <person name="Goodwin L."/>
            <person name="Pitluck S."/>
            <person name="Peters L."/>
            <person name="Kyrpides N."/>
            <person name="Mavromatis K."/>
            <person name="Ivanova N."/>
            <person name="Ovchinnikova G."/>
            <person name="Zhang X."/>
            <person name="Misra M."/>
            <person name="Detter J.C."/>
            <person name="Tapia R."/>
            <person name="Han C."/>
            <person name="Land M."/>
            <person name="Hauser L."/>
            <person name="Markowitz V."/>
            <person name="Cheng J.-F."/>
            <person name="Hugenholtz P."/>
            <person name="Woyke T."/>
            <person name="Wu D."/>
            <person name="Tindall B."/>
            <person name="Faehrich R."/>
            <person name="Brambilla E."/>
            <person name="Klenk H.-P."/>
            <person name="Eisen J.A."/>
        </authorList>
    </citation>
    <scope>NUCLEOTIDE SEQUENCE [LARGE SCALE GENOMIC DNA]</scope>
    <source>
        <strain evidence="2">ATCC 29530 / DSM 19594 / LMG 11500 / NCIMB 11436 / LSU 4</strain>
    </source>
</reference>
<protein>
    <recommendedName>
        <fullName evidence="3">DUF3575 domain-containing protein</fullName>
    </recommendedName>
</protein>
<keyword evidence="2" id="KW-1185">Reference proteome</keyword>
<sequence length="175" mass="19912">MKHLLLLLTLLVAVTESKTQDRFFLARNSIQLDIPAPTVYSLSYERILAESKKIAWSSRIGLGVKGGIPPRQGIYFDFAGITTKRKHHFEAGVQFAYFRQKTTPPYPQFIIAEPFIPSVSASSRLGYRFQRPNSGWIFRANAMFELLHSDFIDGRIKPKISVPIPWPVLTIGRSF</sequence>
<dbReference type="Proteomes" id="UP000000493">
    <property type="component" value="Chromosome"/>
</dbReference>
<dbReference type="AlphaFoldDB" id="A0A7U3ZK86"/>
<organism evidence="1 2">
    <name type="scientific">Runella slithyformis (strain ATCC 29530 / DSM 19594 / LMG 11500 / NCIMB 11436 / LSU 4)</name>
    <dbReference type="NCBI Taxonomy" id="761193"/>
    <lineage>
        <taxon>Bacteria</taxon>
        <taxon>Pseudomonadati</taxon>
        <taxon>Bacteroidota</taxon>
        <taxon>Cytophagia</taxon>
        <taxon>Cytophagales</taxon>
        <taxon>Spirosomataceae</taxon>
        <taxon>Runella</taxon>
    </lineage>
</organism>
<proteinExistence type="predicted"/>
<dbReference type="EMBL" id="CP002859">
    <property type="protein sequence ID" value="AEI48755.1"/>
    <property type="molecule type" value="Genomic_DNA"/>
</dbReference>